<dbReference type="RefSeq" id="WP_151562121.1">
    <property type="nucleotide sequence ID" value="NZ_WBMT01000009.1"/>
</dbReference>
<dbReference type="Proteomes" id="UP000468735">
    <property type="component" value="Unassembled WGS sequence"/>
</dbReference>
<evidence type="ECO:0000313" key="1">
    <source>
        <dbReference type="EMBL" id="KAB2347359.1"/>
    </source>
</evidence>
<keyword evidence="2" id="KW-1185">Reference proteome</keyword>
<dbReference type="EMBL" id="WBMT01000009">
    <property type="protein sequence ID" value="KAB2347359.1"/>
    <property type="molecule type" value="Genomic_DNA"/>
</dbReference>
<reference evidence="1 2" key="1">
    <citation type="submission" date="2019-09" db="EMBL/GenBank/DDBJ databases">
        <title>Actinomadura physcomitrii sp. nov., a novel actinomycete isolated from moss [Physcomitrium sphaericum (Ludw) Fuernr].</title>
        <authorList>
            <person name="Zhuang X."/>
            <person name="Liu C."/>
        </authorList>
    </citation>
    <scope>NUCLEOTIDE SEQUENCE [LARGE SCALE GENOMIC DNA]</scope>
    <source>
        <strain evidence="1 2">HMC1</strain>
    </source>
</reference>
<name>A0A6H9YLI2_9ACTN</name>
<dbReference type="OrthoDB" id="4203346at2"/>
<organism evidence="1 2">
    <name type="scientific">Actinomadura rudentiformis</name>
    <dbReference type="NCBI Taxonomy" id="359158"/>
    <lineage>
        <taxon>Bacteria</taxon>
        <taxon>Bacillati</taxon>
        <taxon>Actinomycetota</taxon>
        <taxon>Actinomycetes</taxon>
        <taxon>Streptosporangiales</taxon>
        <taxon>Thermomonosporaceae</taxon>
        <taxon>Actinomadura</taxon>
    </lineage>
</organism>
<dbReference type="AlphaFoldDB" id="A0A6H9YLI2"/>
<accession>A0A6H9YLI2</accession>
<sequence>MTSQNPPRDERFAQRELAALRRRLHALETTPRIGPWVAITLASGYSTSVAGGYTPSYRFRSRLEVELRGGVRKGTGAGGVGVNGFANGDTMATLPAEIRPAQTIHAVVVGATTGAAASYGVFRVIITSAGALQWHSGIAAAPGWIALDGIRYDLI</sequence>
<evidence type="ECO:0000313" key="2">
    <source>
        <dbReference type="Proteomes" id="UP000468735"/>
    </source>
</evidence>
<gene>
    <name evidence="1" type="ORF">F8566_20315</name>
</gene>
<proteinExistence type="predicted"/>
<comment type="caution">
    <text evidence="1">The sequence shown here is derived from an EMBL/GenBank/DDBJ whole genome shotgun (WGS) entry which is preliminary data.</text>
</comment>
<protein>
    <submittedName>
        <fullName evidence="1">Uncharacterized protein</fullName>
    </submittedName>
</protein>